<keyword evidence="5 7" id="KW-1133">Transmembrane helix</keyword>
<evidence type="ECO:0000259" key="8">
    <source>
        <dbReference type="PROSITE" id="PS50850"/>
    </source>
</evidence>
<dbReference type="Pfam" id="PF07690">
    <property type="entry name" value="MFS_1"/>
    <property type="match status" value="1"/>
</dbReference>
<dbReference type="CDD" id="cd17503">
    <property type="entry name" value="MFS_LmrB_MDR_like"/>
    <property type="match status" value="1"/>
</dbReference>
<evidence type="ECO:0000256" key="5">
    <source>
        <dbReference type="ARBA" id="ARBA00022989"/>
    </source>
</evidence>
<feature type="transmembrane region" description="Helical" evidence="7">
    <location>
        <begin position="275"/>
        <end position="296"/>
    </location>
</feature>
<feature type="transmembrane region" description="Helical" evidence="7">
    <location>
        <begin position="117"/>
        <end position="138"/>
    </location>
</feature>
<accession>A0A0C9PV98</accession>
<dbReference type="NCBIfam" id="TIGR00711">
    <property type="entry name" value="efflux_EmrB"/>
    <property type="match status" value="1"/>
</dbReference>
<keyword evidence="3" id="KW-1003">Cell membrane</keyword>
<evidence type="ECO:0000313" key="9">
    <source>
        <dbReference type="EMBL" id="GAN35944.1"/>
    </source>
</evidence>
<organism evidence="9 10">
    <name type="scientific">Lacticaseibacillus paracasei NRIC 0644</name>
    <dbReference type="NCBI Taxonomy" id="1435038"/>
    <lineage>
        <taxon>Bacteria</taxon>
        <taxon>Bacillati</taxon>
        <taxon>Bacillota</taxon>
        <taxon>Bacilli</taxon>
        <taxon>Lactobacillales</taxon>
        <taxon>Lactobacillaceae</taxon>
        <taxon>Lacticaseibacillus</taxon>
    </lineage>
</organism>
<gene>
    <name evidence="9" type="ORF">LC0644_0533</name>
</gene>
<evidence type="ECO:0000313" key="10">
    <source>
        <dbReference type="Proteomes" id="UP000032552"/>
    </source>
</evidence>
<feature type="transmembrane region" description="Helical" evidence="7">
    <location>
        <begin position="340"/>
        <end position="359"/>
    </location>
</feature>
<dbReference type="InterPro" id="IPR011701">
    <property type="entry name" value="MFS"/>
</dbReference>
<feature type="transmembrane region" description="Helical" evidence="7">
    <location>
        <begin position="440"/>
        <end position="461"/>
    </location>
</feature>
<feature type="transmembrane region" description="Helical" evidence="7">
    <location>
        <begin position="150"/>
        <end position="170"/>
    </location>
</feature>
<dbReference type="GeneID" id="57090799"/>
<dbReference type="PRINTS" id="PR01036">
    <property type="entry name" value="TCRTETB"/>
</dbReference>
<dbReference type="RefSeq" id="WP_003659460.1">
    <property type="nucleotide sequence ID" value="NZ_BAYM01000035.1"/>
</dbReference>
<evidence type="ECO:0000256" key="6">
    <source>
        <dbReference type="ARBA" id="ARBA00023136"/>
    </source>
</evidence>
<dbReference type="GO" id="GO:0022857">
    <property type="term" value="F:transmembrane transporter activity"/>
    <property type="evidence" value="ECO:0007669"/>
    <property type="project" value="InterPro"/>
</dbReference>
<proteinExistence type="predicted"/>
<comment type="caution">
    <text evidence="9">The sequence shown here is derived from an EMBL/GenBank/DDBJ whole genome shotgun (WGS) entry which is preliminary data.</text>
</comment>
<feature type="transmembrane region" description="Helical" evidence="7">
    <location>
        <begin position="12"/>
        <end position="36"/>
    </location>
</feature>
<dbReference type="InterPro" id="IPR004638">
    <property type="entry name" value="EmrB-like"/>
</dbReference>
<keyword evidence="6 7" id="KW-0472">Membrane</keyword>
<evidence type="ECO:0000256" key="2">
    <source>
        <dbReference type="ARBA" id="ARBA00022448"/>
    </source>
</evidence>
<feature type="transmembrane region" description="Helical" evidence="7">
    <location>
        <begin position="176"/>
        <end position="195"/>
    </location>
</feature>
<evidence type="ECO:0000256" key="1">
    <source>
        <dbReference type="ARBA" id="ARBA00004651"/>
    </source>
</evidence>
<dbReference type="SUPFAM" id="SSF103473">
    <property type="entry name" value="MFS general substrate transporter"/>
    <property type="match status" value="1"/>
</dbReference>
<comment type="subcellular location">
    <subcellularLocation>
        <location evidence="1">Cell membrane</location>
        <topology evidence="1">Multi-pass membrane protein</topology>
    </subcellularLocation>
</comment>
<evidence type="ECO:0000256" key="3">
    <source>
        <dbReference type="ARBA" id="ARBA00022475"/>
    </source>
</evidence>
<feature type="transmembrane region" description="Helical" evidence="7">
    <location>
        <begin position="234"/>
        <end position="254"/>
    </location>
</feature>
<feature type="transmembrane region" description="Helical" evidence="7">
    <location>
        <begin position="56"/>
        <end position="76"/>
    </location>
</feature>
<keyword evidence="4 7" id="KW-0812">Transmembrane</keyword>
<evidence type="ECO:0000256" key="4">
    <source>
        <dbReference type="ARBA" id="ARBA00022692"/>
    </source>
</evidence>
<feature type="transmembrane region" description="Helical" evidence="7">
    <location>
        <begin position="308"/>
        <end position="328"/>
    </location>
</feature>
<sequence length="472" mass="50060">MQLSQTKEMPQARVHVAHPAMAMIGLMIGAFVGMFSETSLNIALPSLMTALNVSQGTIQWLVTGYMLVIGICMPLSSLLSKWFNTKKIILFALGAFILGSVVSAMGAVFPVVLIGRLIQGIGTGLILPLMFSVAMQIFPPYKLGTVMGMAALVIMFAPAIGPTITGLVLAKFTWHYIFWLFVPFLVLAFIFTLTSMENVYQQTQTPVDWLSIVESSIGFAGIVVGTTMASDAGWLSLEVGLALLVGVIGLVLYARRQLSLTNPMLNLRVFANKQFTVGTLLVMLDFGVILASMYLLPMYLQRVMGLPVAMTGLVMLPGGIVNAAVSAIAGRMYDSHGAKWLSRGGFVIAILGVLILLNSGAQSPLWWIILGHVVLMIGAPLAMSPAQTYGLNSLSGAESADGSALLNTLQQIVGAVSTAVATSMLALGSAKAAGQTGLTIGSHFGFMFVLILAIIGLIVAFQVKKPQASRDL</sequence>
<dbReference type="Gene3D" id="1.20.1720.10">
    <property type="entry name" value="Multidrug resistance protein D"/>
    <property type="match status" value="1"/>
</dbReference>
<reference evidence="10" key="1">
    <citation type="submission" date="2014-05" db="EMBL/GenBank/DDBJ databases">
        <title>Whole genome sequencing of Lactobacillus casei NRIC0644.</title>
        <authorList>
            <person name="Atarashi H."/>
            <person name="Yoshida Y."/>
            <person name="Fujimura S."/>
            <person name="Tanaka N."/>
            <person name="Shiwa Y."/>
            <person name="Yoshikawa H."/>
            <person name="Okada S."/>
            <person name="Nakagawa J."/>
        </authorList>
    </citation>
    <scope>NUCLEOTIDE SEQUENCE [LARGE SCALE GENOMIC DNA]</scope>
    <source>
        <strain evidence="10">NRIC0644</strain>
    </source>
</reference>
<feature type="transmembrane region" description="Helical" evidence="7">
    <location>
        <begin position="88"/>
        <end position="111"/>
    </location>
</feature>
<dbReference type="PANTHER" id="PTHR42718:SF43">
    <property type="entry name" value="LINCOMYCIN RESISTANCE PROTEIN LMRB"/>
    <property type="match status" value="1"/>
</dbReference>
<keyword evidence="2" id="KW-0813">Transport</keyword>
<evidence type="ECO:0000256" key="7">
    <source>
        <dbReference type="SAM" id="Phobius"/>
    </source>
</evidence>
<feature type="domain" description="Major facilitator superfamily (MFS) profile" evidence="8">
    <location>
        <begin position="22"/>
        <end position="468"/>
    </location>
</feature>
<dbReference type="InterPro" id="IPR036259">
    <property type="entry name" value="MFS_trans_sf"/>
</dbReference>
<name>A0A0C9PV98_LACPA</name>
<dbReference type="PROSITE" id="PS50850">
    <property type="entry name" value="MFS"/>
    <property type="match status" value="1"/>
</dbReference>
<dbReference type="GO" id="GO:0005886">
    <property type="term" value="C:plasma membrane"/>
    <property type="evidence" value="ECO:0007669"/>
    <property type="project" value="UniProtKB-SubCell"/>
</dbReference>
<dbReference type="Gene3D" id="1.20.1250.20">
    <property type="entry name" value="MFS general substrate transporter like domains"/>
    <property type="match status" value="1"/>
</dbReference>
<dbReference type="AlphaFoldDB" id="A0A0C9PV98"/>
<dbReference type="EMBL" id="BAYM01000035">
    <property type="protein sequence ID" value="GAN35944.1"/>
    <property type="molecule type" value="Genomic_DNA"/>
</dbReference>
<dbReference type="PANTHER" id="PTHR42718">
    <property type="entry name" value="MAJOR FACILITATOR SUPERFAMILY MULTIDRUG TRANSPORTER MFSC"/>
    <property type="match status" value="1"/>
</dbReference>
<protein>
    <submittedName>
        <fullName evidence="9">Permease of the major facilitator superfamily protein</fullName>
    </submittedName>
</protein>
<dbReference type="InterPro" id="IPR020846">
    <property type="entry name" value="MFS_dom"/>
</dbReference>
<feature type="transmembrane region" description="Helical" evidence="7">
    <location>
        <begin position="365"/>
        <end position="383"/>
    </location>
</feature>
<dbReference type="Proteomes" id="UP000032552">
    <property type="component" value="Unassembled WGS sequence"/>
</dbReference>